<feature type="region of interest" description="Disordered" evidence="1">
    <location>
        <begin position="1"/>
        <end position="29"/>
    </location>
</feature>
<feature type="compositionally biased region" description="Gly residues" evidence="1">
    <location>
        <begin position="10"/>
        <end position="21"/>
    </location>
</feature>
<sequence>EARDVLGGDRNAGGRGVGGRGDPALGPRG</sequence>
<reference evidence="2" key="1">
    <citation type="submission" date="2020-02" db="EMBL/GenBank/DDBJ databases">
        <authorList>
            <person name="Meier V. D."/>
        </authorList>
    </citation>
    <scope>NUCLEOTIDE SEQUENCE</scope>
    <source>
        <strain evidence="2">AVDCRST_MAG05</strain>
    </source>
</reference>
<feature type="non-terminal residue" evidence="2">
    <location>
        <position position="29"/>
    </location>
</feature>
<evidence type="ECO:0000313" key="2">
    <source>
        <dbReference type="EMBL" id="CAA9532406.1"/>
    </source>
</evidence>
<protein>
    <submittedName>
        <fullName evidence="2">Uncharacterized protein</fullName>
    </submittedName>
</protein>
<organism evidence="2">
    <name type="scientific">uncultured Rubrobacteraceae bacterium</name>
    <dbReference type="NCBI Taxonomy" id="349277"/>
    <lineage>
        <taxon>Bacteria</taxon>
        <taxon>Bacillati</taxon>
        <taxon>Actinomycetota</taxon>
        <taxon>Rubrobacteria</taxon>
        <taxon>Rubrobacterales</taxon>
        <taxon>Rubrobacteraceae</taxon>
        <taxon>environmental samples</taxon>
    </lineage>
</organism>
<dbReference type="EMBL" id="CADCVM010000493">
    <property type="protein sequence ID" value="CAA9532406.1"/>
    <property type="molecule type" value="Genomic_DNA"/>
</dbReference>
<name>A0A6J4TVZ7_9ACTN</name>
<proteinExistence type="predicted"/>
<feature type="non-terminal residue" evidence="2">
    <location>
        <position position="1"/>
    </location>
</feature>
<dbReference type="AlphaFoldDB" id="A0A6J4TVZ7"/>
<evidence type="ECO:0000256" key="1">
    <source>
        <dbReference type="SAM" id="MobiDB-lite"/>
    </source>
</evidence>
<gene>
    <name evidence="2" type="ORF">AVDCRST_MAG05-4549</name>
</gene>
<accession>A0A6J4TVZ7</accession>